<dbReference type="Proteomes" id="UP001296993">
    <property type="component" value="Unassembled WGS sequence"/>
</dbReference>
<dbReference type="Pfam" id="PF16571">
    <property type="entry name" value="FBP_C"/>
    <property type="match status" value="1"/>
</dbReference>
<evidence type="ECO:0000313" key="3">
    <source>
        <dbReference type="Proteomes" id="UP001296993"/>
    </source>
</evidence>
<name>A0ABS4XI38_9MICC</name>
<dbReference type="EMBL" id="JAGIOF010000001">
    <property type="protein sequence ID" value="MBP2388140.1"/>
    <property type="molecule type" value="Genomic_DNA"/>
</dbReference>
<accession>A0ABS4XI38</accession>
<dbReference type="InterPro" id="IPR032330">
    <property type="entry name" value="EF-G-binding_C"/>
</dbReference>
<reference evidence="2 3" key="1">
    <citation type="submission" date="2021-03" db="EMBL/GenBank/DDBJ databases">
        <title>Sequencing the genomes of 1000 actinobacteria strains.</title>
        <authorList>
            <person name="Klenk H.-P."/>
        </authorList>
    </citation>
    <scope>NUCLEOTIDE SEQUENCE [LARGE SCALE GENOMIC DNA]</scope>
    <source>
        <strain evidence="2 3">DSM 15797</strain>
    </source>
</reference>
<evidence type="ECO:0000313" key="2">
    <source>
        <dbReference type="EMBL" id="MBP2388140.1"/>
    </source>
</evidence>
<evidence type="ECO:0000259" key="1">
    <source>
        <dbReference type="Pfam" id="PF16571"/>
    </source>
</evidence>
<feature type="domain" description="Elongation factor G-binding protein C-terminal treble-clef zinc-finger" evidence="1">
    <location>
        <begin position="8"/>
        <end position="159"/>
    </location>
</feature>
<sequence length="164" mass="18689">MLPLTEQQIRSSFINASLRERKSLTLPSNFDELSWESLDFLGWRDEKLPLIGYVVTFLDGEPVGIIFRKAEGKTRSRPQCSWCEDINLPNDVTFFNARQAGPAGRNGDTISTLVCEKFECSVNVRTPQSLPYVGFDREAAIAHRIQVLQDHVQNFTQRVRDGEK</sequence>
<comment type="caution">
    <text evidence="2">The sequence shown here is derived from an EMBL/GenBank/DDBJ whole genome shotgun (WGS) entry which is preliminary data.</text>
</comment>
<organism evidence="2 3">
    <name type="scientific">Paeniglutamicibacter kerguelensis</name>
    <dbReference type="NCBI Taxonomy" id="254788"/>
    <lineage>
        <taxon>Bacteria</taxon>
        <taxon>Bacillati</taxon>
        <taxon>Actinomycetota</taxon>
        <taxon>Actinomycetes</taxon>
        <taxon>Micrococcales</taxon>
        <taxon>Micrococcaceae</taxon>
        <taxon>Paeniglutamicibacter</taxon>
    </lineage>
</organism>
<keyword evidence="3" id="KW-1185">Reference proteome</keyword>
<dbReference type="RefSeq" id="WP_210000998.1">
    <property type="nucleotide sequence ID" value="NZ_BAAAJY010000022.1"/>
</dbReference>
<protein>
    <recommendedName>
        <fullName evidence="1">Elongation factor G-binding protein C-terminal treble-clef zinc-finger domain-containing protein</fullName>
    </recommendedName>
</protein>
<proteinExistence type="predicted"/>
<gene>
    <name evidence="2" type="ORF">JOF47_003651</name>
</gene>